<sequence length="571" mass="64042">MSDAFFSVAFGDCTPGKGRSTSVVSLGEGRAFGHLDQMMSSFRRLRWGGRPKRPCAHVRVNVHSLPAELLQNVFERLPDVENLMAVTAVTQFFREAAINHPKLWTSPDLSLPSLLPLFLERSRNAPLTFRVWEQATLVNHISTLFDTIKCHMVRTRYLEIIVTNQNMQLLNLLHIPTSTMESITLKCPEFGTIASDTLEYAHHCPLSFHGFPEDMFTRSSFPSLRRVDIRMPLRRSDILSLGRLISNITHLTLGFCHTCDNTDSSHVSLAEFLELLGQTLCLEALCLGSCIPGGASDDCPPRLVMRSLRQVELHDEASNLMAFIQHLSLPSLVTASLRTQSNLSDYFNNDAEASKFPLLFQEISQLFPYPIFHMHIKVEMMLRGGRRRYGAAIHGMAMAKHATPMDPELLVSSSWSSYQSLLLEDLVNTSIIHLDLCCLRSLKLESTEYTVCGYNAIPEDMRMSGVVEIHVIGSFAFTVLKDLVEEDEGCRPFPLLERLCIERVDLLGTGCWYLLPIALETRSRLKLPLKEVILTSCTGVQDSRIKELQASLEDCVLITVVDGDGQTLLSS</sequence>
<gene>
    <name evidence="2" type="ORF">VNI00_016745</name>
</gene>
<accession>A0AAW0BBJ6</accession>
<feature type="domain" description="F-box" evidence="1">
    <location>
        <begin position="59"/>
        <end position="107"/>
    </location>
</feature>
<organism evidence="2 3">
    <name type="scientific">Paramarasmius palmivorus</name>
    <dbReference type="NCBI Taxonomy" id="297713"/>
    <lineage>
        <taxon>Eukaryota</taxon>
        <taxon>Fungi</taxon>
        <taxon>Dikarya</taxon>
        <taxon>Basidiomycota</taxon>
        <taxon>Agaricomycotina</taxon>
        <taxon>Agaricomycetes</taxon>
        <taxon>Agaricomycetidae</taxon>
        <taxon>Agaricales</taxon>
        <taxon>Marasmiineae</taxon>
        <taxon>Marasmiaceae</taxon>
        <taxon>Paramarasmius</taxon>
    </lineage>
</organism>
<proteinExistence type="predicted"/>
<reference evidence="2 3" key="1">
    <citation type="submission" date="2024-01" db="EMBL/GenBank/DDBJ databases">
        <title>A draft genome for a cacao thread blight-causing isolate of Paramarasmius palmivorus.</title>
        <authorList>
            <person name="Baruah I.K."/>
            <person name="Bukari Y."/>
            <person name="Amoako-Attah I."/>
            <person name="Meinhardt L.W."/>
            <person name="Bailey B.A."/>
            <person name="Cohen S.P."/>
        </authorList>
    </citation>
    <scope>NUCLEOTIDE SEQUENCE [LARGE SCALE GENOMIC DNA]</scope>
    <source>
        <strain evidence="2 3">GH-12</strain>
    </source>
</reference>
<dbReference type="SUPFAM" id="SSF81383">
    <property type="entry name" value="F-box domain"/>
    <property type="match status" value="1"/>
</dbReference>
<name>A0AAW0BBJ6_9AGAR</name>
<keyword evidence="3" id="KW-1185">Reference proteome</keyword>
<protein>
    <recommendedName>
        <fullName evidence="1">F-box domain-containing protein</fullName>
    </recommendedName>
</protein>
<comment type="caution">
    <text evidence="2">The sequence shown here is derived from an EMBL/GenBank/DDBJ whole genome shotgun (WGS) entry which is preliminary data.</text>
</comment>
<dbReference type="AlphaFoldDB" id="A0AAW0BBJ6"/>
<dbReference type="Proteomes" id="UP001383192">
    <property type="component" value="Unassembled WGS sequence"/>
</dbReference>
<evidence type="ECO:0000259" key="1">
    <source>
        <dbReference type="PROSITE" id="PS50181"/>
    </source>
</evidence>
<dbReference type="Pfam" id="PF12937">
    <property type="entry name" value="F-box-like"/>
    <property type="match status" value="1"/>
</dbReference>
<dbReference type="InterPro" id="IPR001810">
    <property type="entry name" value="F-box_dom"/>
</dbReference>
<dbReference type="Gene3D" id="1.20.1280.50">
    <property type="match status" value="1"/>
</dbReference>
<evidence type="ECO:0000313" key="3">
    <source>
        <dbReference type="Proteomes" id="UP001383192"/>
    </source>
</evidence>
<evidence type="ECO:0000313" key="2">
    <source>
        <dbReference type="EMBL" id="KAK7023439.1"/>
    </source>
</evidence>
<dbReference type="PROSITE" id="PS50181">
    <property type="entry name" value="FBOX"/>
    <property type="match status" value="1"/>
</dbReference>
<dbReference type="InterPro" id="IPR036047">
    <property type="entry name" value="F-box-like_dom_sf"/>
</dbReference>
<dbReference type="EMBL" id="JAYKXP010000139">
    <property type="protein sequence ID" value="KAK7023439.1"/>
    <property type="molecule type" value="Genomic_DNA"/>
</dbReference>